<dbReference type="InterPro" id="IPR058929">
    <property type="entry name" value="Ig_halo"/>
</dbReference>
<sequence length="135" mass="14865">MIDRRTSLVAVLGSILAISGCLERISNGDTEGVRILSIRIFNEDETDHDVTVAVVDDDGAETYTATQPIEAENMTTLENPVDDPGNYTLKVTINDESVEHSISHNLDPRDKCARATIRLVKTDQIHFDATGYTEC</sequence>
<keyword evidence="4" id="KW-1185">Reference proteome</keyword>
<dbReference type="GeneID" id="8825587"/>
<dbReference type="Pfam" id="PF25942">
    <property type="entry name" value="Ig_halo"/>
    <property type="match status" value="1"/>
</dbReference>
<evidence type="ECO:0000313" key="5">
    <source>
        <dbReference type="Proteomes" id="UP000011543"/>
    </source>
</evidence>
<dbReference type="Proteomes" id="UP000011543">
    <property type="component" value="Unassembled WGS sequence"/>
</dbReference>
<name>D3SZM7_NATMM</name>
<dbReference type="PaxDb" id="547559-Nmag_2731"/>
<reference evidence="2 4" key="2">
    <citation type="journal article" date="2012" name="BMC Genomics">
        <title>A comparative genomics perspective on the genetic content of the alkaliphilic haloarchaeon Natrialba magadii ATCC 43099T.</title>
        <authorList>
            <person name="Siddaramappa S."/>
            <person name="Challacombe J.F."/>
            <person name="Decastro R.E."/>
            <person name="Pfeiffer F."/>
            <person name="Sastre D.E."/>
            <person name="Gimenez M.I."/>
            <person name="Paggi R.A."/>
            <person name="Detter J.C."/>
            <person name="Davenport K.W."/>
            <person name="Goodwin L.A."/>
            <person name="Kyrpides N."/>
            <person name="Tapia R."/>
            <person name="Pitluck S."/>
            <person name="Lucas S."/>
            <person name="Woyke T."/>
            <person name="Maupin-Furlow J.A."/>
        </authorList>
    </citation>
    <scope>NUCLEOTIDE SEQUENCE [LARGE SCALE GENOMIC DNA]</scope>
    <source>
        <strain evidence="2">ATCC 43099</strain>
        <strain evidence="4">ATCC 43099 / DSM 3394 / CCM 3739 / CIP 104546 / IAM 13178 / JCM 8861 / NBRC 102185 / NCIMB 2190 / MS3</strain>
    </source>
</reference>
<proteinExistence type="predicted"/>
<gene>
    <name evidence="2" type="ordered locus">Nmag_2731</name>
    <name evidence="3" type="ORF">C500_06731</name>
</gene>
<protein>
    <recommendedName>
        <fullName evidence="1">Ig-like domain-containing protein</fullName>
    </recommendedName>
</protein>
<evidence type="ECO:0000313" key="3">
    <source>
        <dbReference type="EMBL" id="ELY31276.1"/>
    </source>
</evidence>
<feature type="domain" description="Ig-like" evidence="1">
    <location>
        <begin position="46"/>
        <end position="111"/>
    </location>
</feature>
<reference evidence="2" key="4">
    <citation type="submission" date="2016-09" db="EMBL/GenBank/DDBJ databases">
        <authorList>
            <person name="Pfeiffer F."/>
        </authorList>
    </citation>
    <scope>NUCLEOTIDE SEQUENCE</scope>
    <source>
        <strain evidence="2">ATCC 43099</strain>
    </source>
</reference>
<evidence type="ECO:0000313" key="2">
    <source>
        <dbReference type="EMBL" id="ADD06287.1"/>
    </source>
</evidence>
<evidence type="ECO:0000259" key="1">
    <source>
        <dbReference type="Pfam" id="PF25942"/>
    </source>
</evidence>
<dbReference type="HOGENOM" id="CLU_1881135_0_0_2"/>
<reference evidence="4" key="1">
    <citation type="submission" date="2010-02" db="EMBL/GenBank/DDBJ databases">
        <title>Complete sequence of chromosome of Natrialba magadii ATCC 43099.</title>
        <authorList>
            <consortium name="US DOE Joint Genome Institute"/>
            <person name="Lucas S."/>
            <person name="Copeland A."/>
            <person name="Lapidus A."/>
            <person name="Cheng J.-F."/>
            <person name="Bruce D."/>
            <person name="Goodwin L."/>
            <person name="Pitluck S."/>
            <person name="Davenport K."/>
            <person name="Saunders E."/>
            <person name="Detter J.C."/>
            <person name="Han C."/>
            <person name="Tapia R."/>
            <person name="Land M."/>
            <person name="Hauser L."/>
            <person name="Kyrpides N."/>
            <person name="Mikhailova N."/>
            <person name="De Castro R.E."/>
            <person name="Maupin-Furlow J.A."/>
            <person name="Woyke T."/>
        </authorList>
    </citation>
    <scope>NUCLEOTIDE SEQUENCE [LARGE SCALE GENOMIC DNA]</scope>
    <source>
        <strain evidence="4">ATCC 43099 / DSM 3394 / CCM 3739 / CIP 104546 / IAM 13178 / JCM 8861 / NBRC 102185 / NCIMB 2190 / MS3</strain>
    </source>
</reference>
<dbReference type="EMBL" id="CP001932">
    <property type="protein sequence ID" value="ADD06287.1"/>
    <property type="molecule type" value="Genomic_DNA"/>
</dbReference>
<dbReference type="AlphaFoldDB" id="D3SZM7"/>
<evidence type="ECO:0000313" key="4">
    <source>
        <dbReference type="Proteomes" id="UP000001879"/>
    </source>
</evidence>
<dbReference type="PROSITE" id="PS51257">
    <property type="entry name" value="PROKAR_LIPOPROTEIN"/>
    <property type="match status" value="1"/>
</dbReference>
<dbReference type="KEGG" id="nmg:Nmag_2731"/>
<dbReference type="RefSeq" id="WP_004215001.1">
    <property type="nucleotide sequence ID" value="NC_013922.1"/>
</dbReference>
<dbReference type="EMBL" id="AOHS01000027">
    <property type="protein sequence ID" value="ELY31276.1"/>
    <property type="molecule type" value="Genomic_DNA"/>
</dbReference>
<organism evidence="2 4">
    <name type="scientific">Natrialba magadii (strain ATCC 43099 / DSM 3394 / CCM 3739 / CIP 104546 / IAM 13178 / JCM 8861 / NBRC 102185 / NCIMB 2190 / MS3)</name>
    <name type="common">Natronobacterium magadii</name>
    <dbReference type="NCBI Taxonomy" id="547559"/>
    <lineage>
        <taxon>Archaea</taxon>
        <taxon>Methanobacteriati</taxon>
        <taxon>Methanobacteriota</taxon>
        <taxon>Stenosarchaea group</taxon>
        <taxon>Halobacteria</taxon>
        <taxon>Halobacteriales</taxon>
        <taxon>Natrialbaceae</taxon>
        <taxon>Natrialba</taxon>
    </lineage>
</organism>
<reference evidence="3 5" key="3">
    <citation type="journal article" date="2014" name="PLoS Genet.">
        <title>Phylogenetically driven sequencing of extremely halophilic archaea reveals strategies for static and dynamic osmo-response.</title>
        <authorList>
            <person name="Becker E.A."/>
            <person name="Seitzer P.M."/>
            <person name="Tritt A."/>
            <person name="Larsen D."/>
            <person name="Krusor M."/>
            <person name="Yao A.I."/>
            <person name="Wu D."/>
            <person name="Madern D."/>
            <person name="Eisen J.A."/>
            <person name="Darling A.E."/>
            <person name="Facciotti M.T."/>
        </authorList>
    </citation>
    <scope>NUCLEOTIDE SEQUENCE [LARGE SCALE GENOMIC DNA]</scope>
    <source>
        <strain evidence="5">ATCC 43099 / DSM 3394 / CCM 3739 / CIP 104546 / IAM 13178 / JCM 8861 / NBRC 102185 / NCIMB 2190 / MS3</strain>
        <strain evidence="3">MS-3</strain>
    </source>
</reference>
<accession>D3SZM7</accession>
<dbReference type="Proteomes" id="UP000001879">
    <property type="component" value="Chromosome"/>
</dbReference>